<reference evidence="3" key="1">
    <citation type="journal article" date="2014" name="Science">
        <title>Ancient hybridizations among the ancestral genomes of bread wheat.</title>
        <authorList>
            <consortium name="International Wheat Genome Sequencing Consortium,"/>
            <person name="Marcussen T."/>
            <person name="Sandve S.R."/>
            <person name="Heier L."/>
            <person name="Spannagl M."/>
            <person name="Pfeifer M."/>
            <person name="Jakobsen K.S."/>
            <person name="Wulff B.B."/>
            <person name="Steuernagel B."/>
            <person name="Mayer K.F."/>
            <person name="Olsen O.A."/>
        </authorList>
    </citation>
    <scope>NUCLEOTIDE SEQUENCE [LARGE SCALE GENOMIC DNA]</scope>
    <source>
        <strain evidence="3">cv. AL8/78</strain>
    </source>
</reference>
<name>A0A453LXN6_AEGTS</name>
<reference evidence="2" key="5">
    <citation type="journal article" date="2021" name="G3 (Bethesda)">
        <title>Aegilops tauschii genome assembly Aet v5.0 features greater sequence contiguity and improved annotation.</title>
        <authorList>
            <person name="Wang L."/>
            <person name="Zhu T."/>
            <person name="Rodriguez J.C."/>
            <person name="Deal K.R."/>
            <person name="Dubcovsky J."/>
            <person name="McGuire P.E."/>
            <person name="Lux T."/>
            <person name="Spannagl M."/>
            <person name="Mayer K.F.X."/>
            <person name="Baldrich P."/>
            <person name="Meyers B.C."/>
            <person name="Huo N."/>
            <person name="Gu Y.Q."/>
            <person name="Zhou H."/>
            <person name="Devos K.M."/>
            <person name="Bennetzen J.L."/>
            <person name="Unver T."/>
            <person name="Budak H."/>
            <person name="Gulick P.J."/>
            <person name="Galiba G."/>
            <person name="Kalapos B."/>
            <person name="Nelson D.R."/>
            <person name="Li P."/>
            <person name="You F.M."/>
            <person name="Luo M.C."/>
            <person name="Dvorak J."/>
        </authorList>
    </citation>
    <scope>NUCLEOTIDE SEQUENCE [LARGE SCALE GENOMIC DNA]</scope>
    <source>
        <strain evidence="2">cv. AL8/78</strain>
    </source>
</reference>
<sequence>CLMVLALSTPPFAPSNPAAASRGSTAFRPHGAHHVLLPHAARLLACRAPPLPRTAAAARLRPLRMSAFNHSGAGASSPSAPSPPPALAAATATPDAAAGAPSTSSLSFHVPAVDGEDDDEDVDKFNGFDALSEYDAGVTEIDEEDEKALAAFMSKETSS</sequence>
<organism evidence="2 3">
    <name type="scientific">Aegilops tauschii subsp. strangulata</name>
    <name type="common">Goatgrass</name>
    <dbReference type="NCBI Taxonomy" id="200361"/>
    <lineage>
        <taxon>Eukaryota</taxon>
        <taxon>Viridiplantae</taxon>
        <taxon>Streptophyta</taxon>
        <taxon>Embryophyta</taxon>
        <taxon>Tracheophyta</taxon>
        <taxon>Spermatophyta</taxon>
        <taxon>Magnoliopsida</taxon>
        <taxon>Liliopsida</taxon>
        <taxon>Poales</taxon>
        <taxon>Poaceae</taxon>
        <taxon>BOP clade</taxon>
        <taxon>Pooideae</taxon>
        <taxon>Triticodae</taxon>
        <taxon>Triticeae</taxon>
        <taxon>Triticinae</taxon>
        <taxon>Aegilops</taxon>
    </lineage>
</organism>
<keyword evidence="3" id="KW-1185">Reference proteome</keyword>
<reference evidence="3" key="2">
    <citation type="journal article" date="2017" name="Nat. Plants">
        <title>The Aegilops tauschii genome reveals multiple impacts of transposons.</title>
        <authorList>
            <person name="Zhao G."/>
            <person name="Zou C."/>
            <person name="Li K."/>
            <person name="Wang K."/>
            <person name="Li T."/>
            <person name="Gao L."/>
            <person name="Zhang X."/>
            <person name="Wang H."/>
            <person name="Yang Z."/>
            <person name="Liu X."/>
            <person name="Jiang W."/>
            <person name="Mao L."/>
            <person name="Kong X."/>
            <person name="Jiao Y."/>
            <person name="Jia J."/>
        </authorList>
    </citation>
    <scope>NUCLEOTIDE SEQUENCE [LARGE SCALE GENOMIC DNA]</scope>
    <source>
        <strain evidence="3">cv. AL8/78</strain>
    </source>
</reference>
<dbReference type="Proteomes" id="UP000015105">
    <property type="component" value="Chromosome 5D"/>
</dbReference>
<evidence type="ECO:0000313" key="2">
    <source>
        <dbReference type="EnsemblPlants" id="AET5Gv20945900.2"/>
    </source>
</evidence>
<protein>
    <submittedName>
        <fullName evidence="2">Uncharacterized protein</fullName>
    </submittedName>
</protein>
<dbReference type="EnsemblPlants" id="AET5Gv20945900.2">
    <property type="protein sequence ID" value="AET5Gv20945900.2"/>
    <property type="gene ID" value="AET5Gv20945900"/>
</dbReference>
<reference evidence="2" key="3">
    <citation type="journal article" date="2017" name="Nature">
        <title>Genome sequence of the progenitor of the wheat D genome Aegilops tauschii.</title>
        <authorList>
            <person name="Luo M.C."/>
            <person name="Gu Y.Q."/>
            <person name="Puiu D."/>
            <person name="Wang H."/>
            <person name="Twardziok S.O."/>
            <person name="Deal K.R."/>
            <person name="Huo N."/>
            <person name="Zhu T."/>
            <person name="Wang L."/>
            <person name="Wang Y."/>
            <person name="McGuire P.E."/>
            <person name="Liu S."/>
            <person name="Long H."/>
            <person name="Ramasamy R.K."/>
            <person name="Rodriguez J.C."/>
            <person name="Van S.L."/>
            <person name="Yuan L."/>
            <person name="Wang Z."/>
            <person name="Xia Z."/>
            <person name="Xiao L."/>
            <person name="Anderson O.D."/>
            <person name="Ouyang S."/>
            <person name="Liang Y."/>
            <person name="Zimin A.V."/>
            <person name="Pertea G."/>
            <person name="Qi P."/>
            <person name="Bennetzen J.L."/>
            <person name="Dai X."/>
            <person name="Dawson M.W."/>
            <person name="Muller H.G."/>
            <person name="Kugler K."/>
            <person name="Rivarola-Duarte L."/>
            <person name="Spannagl M."/>
            <person name="Mayer K.F.X."/>
            <person name="Lu F.H."/>
            <person name="Bevan M.W."/>
            <person name="Leroy P."/>
            <person name="Li P."/>
            <person name="You F.M."/>
            <person name="Sun Q."/>
            <person name="Liu Z."/>
            <person name="Lyons E."/>
            <person name="Wicker T."/>
            <person name="Salzberg S.L."/>
            <person name="Devos K.M."/>
            <person name="Dvorak J."/>
        </authorList>
    </citation>
    <scope>NUCLEOTIDE SEQUENCE [LARGE SCALE GENOMIC DNA]</scope>
    <source>
        <strain evidence="2">cv. AL8/78</strain>
    </source>
</reference>
<accession>A0A453LXN6</accession>
<dbReference type="AlphaFoldDB" id="A0A453LXN6"/>
<proteinExistence type="predicted"/>
<feature type="region of interest" description="Disordered" evidence="1">
    <location>
        <begin position="68"/>
        <end position="125"/>
    </location>
</feature>
<feature type="compositionally biased region" description="Low complexity" evidence="1">
    <location>
        <begin position="87"/>
        <end position="105"/>
    </location>
</feature>
<reference evidence="2" key="4">
    <citation type="submission" date="2019-03" db="UniProtKB">
        <authorList>
            <consortium name="EnsemblPlants"/>
        </authorList>
    </citation>
    <scope>IDENTIFICATION</scope>
</reference>
<evidence type="ECO:0000256" key="1">
    <source>
        <dbReference type="SAM" id="MobiDB-lite"/>
    </source>
</evidence>
<dbReference type="STRING" id="200361.A0A453LXN6"/>
<dbReference type="Gramene" id="AET5Gv20945900.2">
    <property type="protein sequence ID" value="AET5Gv20945900.2"/>
    <property type="gene ID" value="AET5Gv20945900"/>
</dbReference>
<evidence type="ECO:0000313" key="3">
    <source>
        <dbReference type="Proteomes" id="UP000015105"/>
    </source>
</evidence>